<dbReference type="AlphaFoldDB" id="A0A380BF83"/>
<name>A0A380BF83_SPOPA</name>
<evidence type="ECO:0000313" key="2">
    <source>
        <dbReference type="Proteomes" id="UP000254519"/>
    </source>
</evidence>
<keyword evidence="2" id="KW-1185">Reference proteome</keyword>
<gene>
    <name evidence="1" type="ORF">NCTC4822_00962</name>
</gene>
<dbReference type="Proteomes" id="UP000254519">
    <property type="component" value="Unassembled WGS sequence"/>
</dbReference>
<accession>A0A380BF83</accession>
<protein>
    <submittedName>
        <fullName evidence="1">Uncharacterized protein</fullName>
    </submittedName>
</protein>
<dbReference type="EMBL" id="UGYZ01000002">
    <property type="protein sequence ID" value="SUJ00432.1"/>
    <property type="molecule type" value="Genomic_DNA"/>
</dbReference>
<evidence type="ECO:0000313" key="1">
    <source>
        <dbReference type="EMBL" id="SUJ00432.1"/>
    </source>
</evidence>
<organism evidence="1 2">
    <name type="scientific">Sporosarcina pasteurii</name>
    <name type="common">Bacillus pasteurii</name>
    <dbReference type="NCBI Taxonomy" id="1474"/>
    <lineage>
        <taxon>Bacteria</taxon>
        <taxon>Bacillati</taxon>
        <taxon>Bacillota</taxon>
        <taxon>Bacilli</taxon>
        <taxon>Bacillales</taxon>
        <taxon>Caryophanaceae</taxon>
        <taxon>Sporosarcina</taxon>
    </lineage>
</organism>
<proteinExistence type="predicted"/>
<reference evidence="1 2" key="1">
    <citation type="submission" date="2018-06" db="EMBL/GenBank/DDBJ databases">
        <authorList>
            <consortium name="Pathogen Informatics"/>
            <person name="Doyle S."/>
        </authorList>
    </citation>
    <scope>NUCLEOTIDE SEQUENCE [LARGE SCALE GENOMIC DNA]</scope>
    <source>
        <strain evidence="2">ATCC 11859 / DSM 33 / NCIB 8841 / NCTC 4822</strain>
    </source>
</reference>
<sequence length="33" mass="4021">MKGFEYPMSKKFRQYGYNEIEWKISFKFGGVSH</sequence>